<dbReference type="AlphaFoldDB" id="A0A2P2IY96"/>
<sequence>MANLPCRSYKTRTGPVVRWIRVWGTLLSQNQVIHAIQQTILS</sequence>
<protein>
    <submittedName>
        <fullName evidence="1">Uncharacterized protein</fullName>
    </submittedName>
</protein>
<accession>A0A2P2IY96</accession>
<dbReference type="EMBL" id="GGEC01005701">
    <property type="protein sequence ID" value="MBW86184.1"/>
    <property type="molecule type" value="Transcribed_RNA"/>
</dbReference>
<organism evidence="1">
    <name type="scientific">Rhizophora mucronata</name>
    <name type="common">Asiatic mangrove</name>
    <dbReference type="NCBI Taxonomy" id="61149"/>
    <lineage>
        <taxon>Eukaryota</taxon>
        <taxon>Viridiplantae</taxon>
        <taxon>Streptophyta</taxon>
        <taxon>Embryophyta</taxon>
        <taxon>Tracheophyta</taxon>
        <taxon>Spermatophyta</taxon>
        <taxon>Magnoliopsida</taxon>
        <taxon>eudicotyledons</taxon>
        <taxon>Gunneridae</taxon>
        <taxon>Pentapetalae</taxon>
        <taxon>rosids</taxon>
        <taxon>fabids</taxon>
        <taxon>Malpighiales</taxon>
        <taxon>Rhizophoraceae</taxon>
        <taxon>Rhizophora</taxon>
    </lineage>
</organism>
<reference evidence="1" key="1">
    <citation type="submission" date="2018-02" db="EMBL/GenBank/DDBJ databases">
        <title>Rhizophora mucronata_Transcriptome.</title>
        <authorList>
            <person name="Meera S.P."/>
            <person name="Sreeshan A."/>
            <person name="Augustine A."/>
        </authorList>
    </citation>
    <scope>NUCLEOTIDE SEQUENCE</scope>
    <source>
        <tissue evidence="1">Leaf</tissue>
    </source>
</reference>
<evidence type="ECO:0000313" key="1">
    <source>
        <dbReference type="EMBL" id="MBW86184.1"/>
    </source>
</evidence>
<name>A0A2P2IY96_RHIMU</name>
<proteinExistence type="predicted"/>